<evidence type="ECO:0000313" key="5">
    <source>
        <dbReference type="Proteomes" id="UP000053263"/>
    </source>
</evidence>
<evidence type="ECO:0000313" key="4">
    <source>
        <dbReference type="EMBL" id="KII84291.1"/>
    </source>
</evidence>
<dbReference type="InterPro" id="IPR040976">
    <property type="entry name" value="Pkinase_fungal"/>
</dbReference>
<evidence type="ECO:0000256" key="2">
    <source>
        <dbReference type="SAM" id="MobiDB-lite"/>
    </source>
</evidence>
<feature type="region of interest" description="Disordered" evidence="2">
    <location>
        <begin position="708"/>
        <end position="732"/>
    </location>
</feature>
<dbReference type="Proteomes" id="UP000053263">
    <property type="component" value="Unassembled WGS sequence"/>
</dbReference>
<dbReference type="OrthoDB" id="312874at2759"/>
<evidence type="ECO:0000256" key="1">
    <source>
        <dbReference type="SAM" id="Coils"/>
    </source>
</evidence>
<organism evidence="4 5">
    <name type="scientific">Plicaturopsis crispa FD-325 SS-3</name>
    <dbReference type="NCBI Taxonomy" id="944288"/>
    <lineage>
        <taxon>Eukaryota</taxon>
        <taxon>Fungi</taxon>
        <taxon>Dikarya</taxon>
        <taxon>Basidiomycota</taxon>
        <taxon>Agaricomycotina</taxon>
        <taxon>Agaricomycetes</taxon>
        <taxon>Agaricomycetidae</taxon>
        <taxon>Amylocorticiales</taxon>
        <taxon>Amylocorticiaceae</taxon>
        <taxon>Plicatura</taxon>
        <taxon>Plicaturopsis crispa</taxon>
    </lineage>
</organism>
<dbReference type="SUPFAM" id="SSF56112">
    <property type="entry name" value="Protein kinase-like (PK-like)"/>
    <property type="match status" value="1"/>
</dbReference>
<evidence type="ECO:0000259" key="3">
    <source>
        <dbReference type="Pfam" id="PF17667"/>
    </source>
</evidence>
<sequence>MEDLSTIPLLSWDDFQHYLPPACVDAHAVRASLQASGVICDNRWAVFPKTPAELEEYENDLKEHEDGLKEHEDDRKEHEDVFTRMHAIFDAVVEECKKRLPPGRAQTLGMADSNSQVPQYDDWERTNDGTLCLLTGSDYEWAGIGVSKAFKTNVRDKYENMREIVWSLKHTMRDDPCRRFTFGITIENDRMRVWFCNRSLLFVCDAFDFITDVEKLIRIYSSFVFASPAELGWDPSIRVVPNSKPPVYEIDVYAEGEDKPVTYHSATIIWDYGAEDTLSRATRVFEATDPATGRRIAIKDIWRDDNSETEGAVAEMVFRKLDERGGNFVEYKQFFMGVLRHGDVRVHGETDHTLDLIMRGRNLPPSPGHLILRRHGIYTRVGHNQEAEAYTRHRIHYRIVFADVGTPIHKLPLFKERCQTIIGSLKGHRALVMIGYMHRDISVGNILCVRTSDGKVVGKLSDLEYIMAIDSDDNARNLRTGTLDFMSVEVDAMTYLFRSDANDSEDDDNDDNQANDAPPPNVLVDRTSQAQKLVANLKKSAREGELAFRHNPLHDIESYWWIMAWGVYTHVPTVYLSTAPTTPNLTVLPVGSWSLNEHVAFAREMFPEKLDSLHRFRIIRNHRELKADVLPVQFRPFFAPLMEARAKLVKAYKKAERPATGVNAKAFSGIHQRFLDFFEMIEDVAPDDLRVTCVLDLVLPVQEEADVESNRKRKSREMTVEQCLSSKRARSK</sequence>
<keyword evidence="5" id="KW-1185">Reference proteome</keyword>
<dbReference type="InterPro" id="IPR011009">
    <property type="entry name" value="Kinase-like_dom_sf"/>
</dbReference>
<keyword evidence="1" id="KW-0175">Coiled coil</keyword>
<dbReference type="HOGENOM" id="CLU_011584_1_2_1"/>
<name>A0A0C9SKT4_PLICR</name>
<protein>
    <recommendedName>
        <fullName evidence="3">Fungal-type protein kinase domain-containing protein</fullName>
    </recommendedName>
</protein>
<feature type="coiled-coil region" evidence="1">
    <location>
        <begin position="54"/>
        <end position="81"/>
    </location>
</feature>
<proteinExistence type="predicted"/>
<feature type="region of interest" description="Disordered" evidence="2">
    <location>
        <begin position="501"/>
        <end position="523"/>
    </location>
</feature>
<dbReference type="PANTHER" id="PTHR38248">
    <property type="entry name" value="FUNK1 6"/>
    <property type="match status" value="1"/>
</dbReference>
<dbReference type="AlphaFoldDB" id="A0A0C9SKT4"/>
<dbReference type="EMBL" id="KN832571">
    <property type="protein sequence ID" value="KII84291.1"/>
    <property type="molecule type" value="Genomic_DNA"/>
</dbReference>
<dbReference type="PANTHER" id="PTHR38248:SF2">
    <property type="entry name" value="FUNK1 11"/>
    <property type="match status" value="1"/>
</dbReference>
<dbReference type="Pfam" id="PF17667">
    <property type="entry name" value="Pkinase_fungal"/>
    <property type="match status" value="1"/>
</dbReference>
<feature type="compositionally biased region" description="Acidic residues" evidence="2">
    <location>
        <begin position="502"/>
        <end position="513"/>
    </location>
</feature>
<feature type="domain" description="Fungal-type protein kinase" evidence="3">
    <location>
        <begin position="137"/>
        <end position="565"/>
    </location>
</feature>
<dbReference type="Gene3D" id="1.10.510.10">
    <property type="entry name" value="Transferase(Phosphotransferase) domain 1"/>
    <property type="match status" value="1"/>
</dbReference>
<accession>A0A0C9SKT4</accession>
<gene>
    <name evidence="4" type="ORF">PLICRDRAFT_359821</name>
</gene>
<reference evidence="4 5" key="1">
    <citation type="submission" date="2014-06" db="EMBL/GenBank/DDBJ databases">
        <title>Evolutionary Origins and Diversification of the Mycorrhizal Mutualists.</title>
        <authorList>
            <consortium name="DOE Joint Genome Institute"/>
            <consortium name="Mycorrhizal Genomics Consortium"/>
            <person name="Kohler A."/>
            <person name="Kuo A."/>
            <person name="Nagy L.G."/>
            <person name="Floudas D."/>
            <person name="Copeland A."/>
            <person name="Barry K.W."/>
            <person name="Cichocki N."/>
            <person name="Veneault-Fourrey C."/>
            <person name="LaButti K."/>
            <person name="Lindquist E.A."/>
            <person name="Lipzen A."/>
            <person name="Lundell T."/>
            <person name="Morin E."/>
            <person name="Murat C."/>
            <person name="Riley R."/>
            <person name="Ohm R."/>
            <person name="Sun H."/>
            <person name="Tunlid A."/>
            <person name="Henrissat B."/>
            <person name="Grigoriev I.V."/>
            <person name="Hibbett D.S."/>
            <person name="Martin F."/>
        </authorList>
    </citation>
    <scope>NUCLEOTIDE SEQUENCE [LARGE SCALE GENOMIC DNA]</scope>
    <source>
        <strain evidence="4 5">FD-325 SS-3</strain>
    </source>
</reference>